<dbReference type="AlphaFoldDB" id="R0KYY3"/>
<feature type="compositionally biased region" description="Low complexity" evidence="1">
    <location>
        <begin position="53"/>
        <end position="66"/>
    </location>
</feature>
<feature type="region of interest" description="Disordered" evidence="1">
    <location>
        <begin position="1"/>
        <end position="111"/>
    </location>
</feature>
<proteinExistence type="predicted"/>
<name>R0KYY3_ANAPL</name>
<gene>
    <name evidence="2" type="ORF">Anapl_11442</name>
</gene>
<dbReference type="EMBL" id="KB743477">
    <property type="protein sequence ID" value="EOA98503.1"/>
    <property type="molecule type" value="Genomic_DNA"/>
</dbReference>
<reference evidence="3" key="1">
    <citation type="journal article" date="2013" name="Nat. Genet.">
        <title>The duck genome and transcriptome provide insight into an avian influenza virus reservoir species.</title>
        <authorList>
            <person name="Huang Y."/>
            <person name="Li Y."/>
            <person name="Burt D.W."/>
            <person name="Chen H."/>
            <person name="Zhang Y."/>
            <person name="Qian W."/>
            <person name="Kim H."/>
            <person name="Gan S."/>
            <person name="Zhao Y."/>
            <person name="Li J."/>
            <person name="Yi K."/>
            <person name="Feng H."/>
            <person name="Zhu P."/>
            <person name="Li B."/>
            <person name="Liu Q."/>
            <person name="Fairley S."/>
            <person name="Magor K.E."/>
            <person name="Du Z."/>
            <person name="Hu X."/>
            <person name="Goodman L."/>
            <person name="Tafer H."/>
            <person name="Vignal A."/>
            <person name="Lee T."/>
            <person name="Kim K.W."/>
            <person name="Sheng Z."/>
            <person name="An Y."/>
            <person name="Searle S."/>
            <person name="Herrero J."/>
            <person name="Groenen M.A."/>
            <person name="Crooijmans R.P."/>
            <person name="Faraut T."/>
            <person name="Cai Q."/>
            <person name="Webster R.G."/>
            <person name="Aldridge J.R."/>
            <person name="Warren W.C."/>
            <person name="Bartschat S."/>
            <person name="Kehr S."/>
            <person name="Marz M."/>
            <person name="Stadler P.F."/>
            <person name="Smith J."/>
            <person name="Kraus R.H."/>
            <person name="Zhao Y."/>
            <person name="Ren L."/>
            <person name="Fei J."/>
            <person name="Morisson M."/>
            <person name="Kaiser P."/>
            <person name="Griffin D.K."/>
            <person name="Rao M."/>
            <person name="Pitel F."/>
            <person name="Wang J."/>
            <person name="Li N."/>
        </authorList>
    </citation>
    <scope>NUCLEOTIDE SEQUENCE [LARGE SCALE GENOMIC DNA]</scope>
</reference>
<protein>
    <submittedName>
        <fullName evidence="2">Uncharacterized protein</fullName>
    </submittedName>
</protein>
<evidence type="ECO:0000256" key="1">
    <source>
        <dbReference type="SAM" id="MobiDB-lite"/>
    </source>
</evidence>
<dbReference type="PROSITE" id="PS51257">
    <property type="entry name" value="PROKAR_LIPOPROTEIN"/>
    <property type="match status" value="1"/>
</dbReference>
<organism evidence="2 3">
    <name type="scientific">Anas platyrhynchos</name>
    <name type="common">Mallard</name>
    <name type="synonym">Anas boschas</name>
    <dbReference type="NCBI Taxonomy" id="8839"/>
    <lineage>
        <taxon>Eukaryota</taxon>
        <taxon>Metazoa</taxon>
        <taxon>Chordata</taxon>
        <taxon>Craniata</taxon>
        <taxon>Vertebrata</taxon>
        <taxon>Euteleostomi</taxon>
        <taxon>Archelosauria</taxon>
        <taxon>Archosauria</taxon>
        <taxon>Dinosauria</taxon>
        <taxon>Saurischia</taxon>
        <taxon>Theropoda</taxon>
        <taxon>Coelurosauria</taxon>
        <taxon>Aves</taxon>
        <taxon>Neognathae</taxon>
        <taxon>Galloanserae</taxon>
        <taxon>Anseriformes</taxon>
        <taxon>Anatidae</taxon>
        <taxon>Anatinae</taxon>
        <taxon>Anas</taxon>
    </lineage>
</organism>
<keyword evidence="3" id="KW-1185">Reference proteome</keyword>
<feature type="compositionally biased region" description="Polar residues" evidence="1">
    <location>
        <begin position="95"/>
        <end position="111"/>
    </location>
</feature>
<sequence length="235" mass="24893">MSLGRFSALLGTTSSSSSCLGSTLGTGKAPERELHNSTKWAVCGSRAPQRGHPTTSSSPTEPPGTSLAKVTAQQSTSALLKGDDLPCDGLRPRPVQNQAQENLPGSEQQQPLDLRADSHIPKGTGISTLPLSPCQHEGSTCGPKATAGVTKWSWVPIGETPPMTISWMGTRYDGWSQPGALLHPHCHPNQHIPKEPRQLPPPRSKGTSYEAARVKSPSPRNVTFIQANGPFTAQG</sequence>
<evidence type="ECO:0000313" key="3">
    <source>
        <dbReference type="Proteomes" id="UP000296049"/>
    </source>
</evidence>
<dbReference type="Proteomes" id="UP000296049">
    <property type="component" value="Unassembled WGS sequence"/>
</dbReference>
<feature type="compositionally biased region" description="Polar residues" evidence="1">
    <location>
        <begin position="218"/>
        <end position="235"/>
    </location>
</feature>
<feature type="compositionally biased region" description="Low complexity" evidence="1">
    <location>
        <begin position="9"/>
        <end position="27"/>
    </location>
</feature>
<feature type="region of interest" description="Disordered" evidence="1">
    <location>
        <begin position="185"/>
        <end position="235"/>
    </location>
</feature>
<accession>R0KYY3</accession>
<evidence type="ECO:0000313" key="2">
    <source>
        <dbReference type="EMBL" id="EOA98503.1"/>
    </source>
</evidence>